<feature type="compositionally biased region" description="Acidic residues" evidence="1">
    <location>
        <begin position="211"/>
        <end position="224"/>
    </location>
</feature>
<dbReference type="GO" id="GO:0043130">
    <property type="term" value="F:ubiquitin binding"/>
    <property type="evidence" value="ECO:0007669"/>
    <property type="project" value="InterPro"/>
</dbReference>
<feature type="region of interest" description="Disordered" evidence="1">
    <location>
        <begin position="32"/>
        <end position="82"/>
    </location>
</feature>
<feature type="region of interest" description="Disordered" evidence="1">
    <location>
        <begin position="128"/>
        <end position="148"/>
    </location>
</feature>
<proteinExistence type="predicted"/>
<dbReference type="EMBL" id="JASMQC010000038">
    <property type="protein sequence ID" value="KAK1930659.1"/>
    <property type="molecule type" value="Genomic_DNA"/>
</dbReference>
<dbReference type="SMART" id="SM00546">
    <property type="entry name" value="CUE"/>
    <property type="match status" value="1"/>
</dbReference>
<organism evidence="3 4">
    <name type="scientific">Phytophthora citrophthora</name>
    <dbReference type="NCBI Taxonomy" id="4793"/>
    <lineage>
        <taxon>Eukaryota</taxon>
        <taxon>Sar</taxon>
        <taxon>Stramenopiles</taxon>
        <taxon>Oomycota</taxon>
        <taxon>Peronosporomycetes</taxon>
        <taxon>Peronosporales</taxon>
        <taxon>Peronosporaceae</taxon>
        <taxon>Phytophthora</taxon>
    </lineage>
</organism>
<reference evidence="3" key="1">
    <citation type="submission" date="2023-08" db="EMBL/GenBank/DDBJ databases">
        <title>Reference Genome Resource for the Citrus Pathogen Phytophthora citrophthora.</title>
        <authorList>
            <person name="Moller H."/>
            <person name="Coetzee B."/>
            <person name="Rose L.J."/>
            <person name="Van Niekerk J.M."/>
        </authorList>
    </citation>
    <scope>NUCLEOTIDE SEQUENCE</scope>
    <source>
        <strain evidence="3">STE-U-9442</strain>
    </source>
</reference>
<evidence type="ECO:0000259" key="2">
    <source>
        <dbReference type="PROSITE" id="PS51140"/>
    </source>
</evidence>
<gene>
    <name evidence="3" type="ORF">P3T76_013980</name>
</gene>
<evidence type="ECO:0000313" key="3">
    <source>
        <dbReference type="EMBL" id="KAK1930659.1"/>
    </source>
</evidence>
<sequence>MAQTFRDEMAALRGMFPSWDVEVLQEMLEAHQGDMESTVDSLLSMDGQPPPAPAQAQRSPQRRPVAAPSSSPRGQPRRRVKLPDDFLCLPTDDFCDLSEQEERDAILARMMQDQIFRDEVLSSEEFSSHFHDRSARHSQSYPPEKTASEIASETYTAMSEKFTSMSESEWEMGVNCCVAMKSKMHEMYMRFQMRNDAPASRDPKSQRPLMEDDSDSSEDEDLNDNPDVRRRNMDQRHSHGSPRRLSPLNLSRRPNARAGAHSKKDD</sequence>
<evidence type="ECO:0000313" key="4">
    <source>
        <dbReference type="Proteomes" id="UP001259832"/>
    </source>
</evidence>
<dbReference type="SUPFAM" id="SSF46934">
    <property type="entry name" value="UBA-like"/>
    <property type="match status" value="1"/>
</dbReference>
<dbReference type="PANTHER" id="PTHR13467:SF3">
    <property type="entry name" value="CUE DOMAIN-CONTAINING PROTEIN 1"/>
    <property type="match status" value="1"/>
</dbReference>
<feature type="compositionally biased region" description="Basic and acidic residues" evidence="1">
    <location>
        <begin position="226"/>
        <end position="237"/>
    </location>
</feature>
<protein>
    <recommendedName>
        <fullName evidence="2">CUE domain-containing protein</fullName>
    </recommendedName>
</protein>
<keyword evidence="4" id="KW-1185">Reference proteome</keyword>
<dbReference type="PROSITE" id="PS51140">
    <property type="entry name" value="CUE"/>
    <property type="match status" value="1"/>
</dbReference>
<dbReference type="CDD" id="cd14279">
    <property type="entry name" value="CUE"/>
    <property type="match status" value="1"/>
</dbReference>
<comment type="caution">
    <text evidence="3">The sequence shown here is derived from an EMBL/GenBank/DDBJ whole genome shotgun (WGS) entry which is preliminary data.</text>
</comment>
<feature type="domain" description="CUE" evidence="2">
    <location>
        <begin position="4"/>
        <end position="47"/>
    </location>
</feature>
<feature type="compositionally biased region" description="Low complexity" evidence="1">
    <location>
        <begin position="54"/>
        <end position="74"/>
    </location>
</feature>
<dbReference type="InterPro" id="IPR040192">
    <property type="entry name" value="CUEDC1"/>
</dbReference>
<dbReference type="InterPro" id="IPR003892">
    <property type="entry name" value="CUE"/>
</dbReference>
<evidence type="ECO:0000256" key="1">
    <source>
        <dbReference type="SAM" id="MobiDB-lite"/>
    </source>
</evidence>
<dbReference type="InterPro" id="IPR009060">
    <property type="entry name" value="UBA-like_sf"/>
</dbReference>
<dbReference type="Proteomes" id="UP001259832">
    <property type="component" value="Unassembled WGS sequence"/>
</dbReference>
<feature type="compositionally biased region" description="Low complexity" evidence="1">
    <location>
        <begin position="243"/>
        <end position="253"/>
    </location>
</feature>
<name>A0AAD9G256_9STRA</name>
<accession>A0AAD9G256</accession>
<dbReference type="AlphaFoldDB" id="A0AAD9G256"/>
<dbReference type="Pfam" id="PF02845">
    <property type="entry name" value="CUE"/>
    <property type="match status" value="1"/>
</dbReference>
<dbReference type="PANTHER" id="PTHR13467">
    <property type="entry name" value="CUE DOMAIN CONTAINING PROTEIN 1"/>
    <property type="match status" value="1"/>
</dbReference>
<dbReference type="Gene3D" id="1.10.8.10">
    <property type="entry name" value="DNA helicase RuvA subunit, C-terminal domain"/>
    <property type="match status" value="1"/>
</dbReference>
<feature type="region of interest" description="Disordered" evidence="1">
    <location>
        <begin position="195"/>
        <end position="266"/>
    </location>
</feature>